<proteinExistence type="predicted"/>
<dbReference type="CDD" id="cd00093">
    <property type="entry name" value="HTH_XRE"/>
    <property type="match status" value="1"/>
</dbReference>
<reference evidence="3 4" key="1">
    <citation type="journal article" date="2018" name="Int. J. Syst. Evol. Microbiol.">
        <title>Rubneribacter badeniensis gen. nov., sp. nov. and Enteroscipio rubneri gen. nov., sp. nov., new members of the Eggerthellaceae isolated from human faeces.</title>
        <authorList>
            <person name="Danylec N."/>
            <person name="Gobl A."/>
            <person name="Stoll D.A."/>
            <person name="Hetzer B."/>
            <person name="Kulling S.E."/>
            <person name="Huch M."/>
        </authorList>
    </citation>
    <scope>NUCLEOTIDE SEQUENCE [LARGE SCALE GENOMIC DNA]</scope>
    <source>
        <strain evidence="3 4">ResAG-85</strain>
    </source>
</reference>
<dbReference type="Proteomes" id="UP000236488">
    <property type="component" value="Unassembled WGS sequence"/>
</dbReference>
<organism evidence="3 4">
    <name type="scientific">Rubneribacter badeniensis</name>
    <dbReference type="NCBI Taxonomy" id="2070688"/>
    <lineage>
        <taxon>Bacteria</taxon>
        <taxon>Bacillati</taxon>
        <taxon>Actinomycetota</taxon>
        <taxon>Coriobacteriia</taxon>
        <taxon>Eggerthellales</taxon>
        <taxon>Eggerthellaceae</taxon>
        <taxon>Rubneribacter</taxon>
    </lineage>
</organism>
<dbReference type="Pfam" id="PF12674">
    <property type="entry name" value="Zn_ribbon_2"/>
    <property type="match status" value="1"/>
</dbReference>
<dbReference type="InterPro" id="IPR025868">
    <property type="entry name" value="Zn_ribbon_dom_put"/>
</dbReference>
<keyword evidence="1" id="KW-0238">DNA-binding</keyword>
<dbReference type="SUPFAM" id="SSF47413">
    <property type="entry name" value="lambda repressor-like DNA-binding domains"/>
    <property type="match status" value="1"/>
</dbReference>
<dbReference type="SMART" id="SM00530">
    <property type="entry name" value="HTH_XRE"/>
    <property type="match status" value="1"/>
</dbReference>
<protein>
    <submittedName>
        <fullName evidence="3">XRE family transcriptional regulator</fullName>
    </submittedName>
</protein>
<dbReference type="EMBL" id="PPEL01000003">
    <property type="protein sequence ID" value="PNV66412.1"/>
    <property type="molecule type" value="Genomic_DNA"/>
</dbReference>
<dbReference type="InterPro" id="IPR010982">
    <property type="entry name" value="Lambda_DNA-bd_dom_sf"/>
</dbReference>
<comment type="caution">
    <text evidence="3">The sequence shown here is derived from an EMBL/GenBank/DDBJ whole genome shotgun (WGS) entry which is preliminary data.</text>
</comment>
<dbReference type="Gene3D" id="1.10.260.40">
    <property type="entry name" value="lambda repressor-like DNA-binding domains"/>
    <property type="match status" value="1"/>
</dbReference>
<dbReference type="InterPro" id="IPR001387">
    <property type="entry name" value="Cro/C1-type_HTH"/>
</dbReference>
<evidence type="ECO:0000313" key="4">
    <source>
        <dbReference type="Proteomes" id="UP000236488"/>
    </source>
</evidence>
<keyword evidence="4" id="KW-1185">Reference proteome</keyword>
<accession>A0A2K2U845</accession>
<evidence type="ECO:0000259" key="2">
    <source>
        <dbReference type="PROSITE" id="PS50943"/>
    </source>
</evidence>
<dbReference type="Pfam" id="PF01381">
    <property type="entry name" value="HTH_3"/>
    <property type="match status" value="1"/>
</dbReference>
<dbReference type="PROSITE" id="PS50943">
    <property type="entry name" value="HTH_CROC1"/>
    <property type="match status" value="1"/>
</dbReference>
<evidence type="ECO:0000256" key="1">
    <source>
        <dbReference type="ARBA" id="ARBA00023125"/>
    </source>
</evidence>
<sequence length="155" mass="17548">MLAEEPLSIKDALSRLRCERGLTQEELAKKLFVTRQAVSRWENGETAPGIDMIKLIAVALQVPITELIAMPEHYCQSCGMMFTGPGQHGHEVDGAETEEFCRWCYDNGDYTYETDMESMIEECAPRMAEAMGWTLDESVSLLGVILPNLKRWKNE</sequence>
<dbReference type="GO" id="GO:0003677">
    <property type="term" value="F:DNA binding"/>
    <property type="evidence" value="ECO:0007669"/>
    <property type="project" value="UniProtKB-KW"/>
</dbReference>
<feature type="domain" description="HTH cro/C1-type" evidence="2">
    <location>
        <begin position="13"/>
        <end position="67"/>
    </location>
</feature>
<dbReference type="RefSeq" id="WP_103262486.1">
    <property type="nucleotide sequence ID" value="NZ_DBEYRC010000175.1"/>
</dbReference>
<name>A0A2K2U845_9ACTN</name>
<gene>
    <name evidence="3" type="ORF">C2L80_01575</name>
</gene>
<evidence type="ECO:0000313" key="3">
    <source>
        <dbReference type="EMBL" id="PNV66412.1"/>
    </source>
</evidence>
<dbReference type="AlphaFoldDB" id="A0A2K2U845"/>
<dbReference type="PANTHER" id="PTHR46558:SF4">
    <property type="entry name" value="DNA-BIDING PHAGE PROTEIN"/>
    <property type="match status" value="1"/>
</dbReference>
<dbReference type="PANTHER" id="PTHR46558">
    <property type="entry name" value="TRACRIPTIONAL REGULATORY PROTEIN-RELATED-RELATED"/>
    <property type="match status" value="1"/>
</dbReference>